<keyword evidence="2" id="KW-1185">Reference proteome</keyword>
<gene>
    <name evidence="1" type="ORF">MA16_Dca027938</name>
</gene>
<dbReference type="EMBL" id="KZ505600">
    <property type="protein sequence ID" value="PKU59084.1"/>
    <property type="molecule type" value="Genomic_DNA"/>
</dbReference>
<sequence length="80" mass="8411">MLLGTPHSLTTLRRKSLATSSVVQSAGAAMKVAYLLNLPTTTSILPYPSDFGRLEMKSKETLSHGLWGMGSGSNSPPGCC</sequence>
<accession>A0A2I0V6Q3</accession>
<evidence type="ECO:0000313" key="2">
    <source>
        <dbReference type="Proteomes" id="UP000233837"/>
    </source>
</evidence>
<reference evidence="1 2" key="2">
    <citation type="journal article" date="2017" name="Nature">
        <title>The Apostasia genome and the evolution of orchids.</title>
        <authorList>
            <person name="Zhang G.Q."/>
            <person name="Liu K.W."/>
            <person name="Li Z."/>
            <person name="Lohaus R."/>
            <person name="Hsiao Y.Y."/>
            <person name="Niu S.C."/>
            <person name="Wang J.Y."/>
            <person name="Lin Y.C."/>
            <person name="Xu Q."/>
            <person name="Chen L.J."/>
            <person name="Yoshida K."/>
            <person name="Fujiwara S."/>
            <person name="Wang Z.W."/>
            <person name="Zhang Y.Q."/>
            <person name="Mitsuda N."/>
            <person name="Wang M."/>
            <person name="Liu G.H."/>
            <person name="Pecoraro L."/>
            <person name="Huang H.X."/>
            <person name="Xiao X.J."/>
            <person name="Lin M."/>
            <person name="Wu X.Y."/>
            <person name="Wu W.L."/>
            <person name="Chen Y.Y."/>
            <person name="Chang S.B."/>
            <person name="Sakamoto S."/>
            <person name="Ohme-Takagi M."/>
            <person name="Yagi M."/>
            <person name="Zeng S.J."/>
            <person name="Shen C.Y."/>
            <person name="Yeh C.M."/>
            <person name="Luo Y.B."/>
            <person name="Tsai W.C."/>
            <person name="Van de Peer Y."/>
            <person name="Liu Z.J."/>
        </authorList>
    </citation>
    <scope>NUCLEOTIDE SEQUENCE [LARGE SCALE GENOMIC DNA]</scope>
    <source>
        <tissue evidence="1">The whole plant</tissue>
    </source>
</reference>
<name>A0A2I0V6Q3_9ASPA</name>
<proteinExistence type="predicted"/>
<dbReference type="AlphaFoldDB" id="A0A2I0V6Q3"/>
<evidence type="ECO:0000313" key="1">
    <source>
        <dbReference type="EMBL" id="PKU59084.1"/>
    </source>
</evidence>
<dbReference type="Proteomes" id="UP000233837">
    <property type="component" value="Unassembled WGS sequence"/>
</dbReference>
<organism evidence="1 2">
    <name type="scientific">Dendrobium catenatum</name>
    <dbReference type="NCBI Taxonomy" id="906689"/>
    <lineage>
        <taxon>Eukaryota</taxon>
        <taxon>Viridiplantae</taxon>
        <taxon>Streptophyta</taxon>
        <taxon>Embryophyta</taxon>
        <taxon>Tracheophyta</taxon>
        <taxon>Spermatophyta</taxon>
        <taxon>Magnoliopsida</taxon>
        <taxon>Liliopsida</taxon>
        <taxon>Asparagales</taxon>
        <taxon>Orchidaceae</taxon>
        <taxon>Epidendroideae</taxon>
        <taxon>Malaxideae</taxon>
        <taxon>Dendrobiinae</taxon>
        <taxon>Dendrobium</taxon>
    </lineage>
</organism>
<reference evidence="1 2" key="1">
    <citation type="journal article" date="2016" name="Sci. Rep.">
        <title>The Dendrobium catenatum Lindl. genome sequence provides insights into polysaccharide synthase, floral development and adaptive evolution.</title>
        <authorList>
            <person name="Zhang G.Q."/>
            <person name="Xu Q."/>
            <person name="Bian C."/>
            <person name="Tsai W.C."/>
            <person name="Yeh C.M."/>
            <person name="Liu K.W."/>
            <person name="Yoshida K."/>
            <person name="Zhang L.S."/>
            <person name="Chang S.B."/>
            <person name="Chen F."/>
            <person name="Shi Y."/>
            <person name="Su Y.Y."/>
            <person name="Zhang Y.Q."/>
            <person name="Chen L.J."/>
            <person name="Yin Y."/>
            <person name="Lin M."/>
            <person name="Huang H."/>
            <person name="Deng H."/>
            <person name="Wang Z.W."/>
            <person name="Zhu S.L."/>
            <person name="Zhao X."/>
            <person name="Deng C."/>
            <person name="Niu S.C."/>
            <person name="Huang J."/>
            <person name="Wang M."/>
            <person name="Liu G.H."/>
            <person name="Yang H.J."/>
            <person name="Xiao X.J."/>
            <person name="Hsiao Y.Y."/>
            <person name="Wu W.L."/>
            <person name="Chen Y.Y."/>
            <person name="Mitsuda N."/>
            <person name="Ohme-Takagi M."/>
            <person name="Luo Y.B."/>
            <person name="Van de Peer Y."/>
            <person name="Liu Z.J."/>
        </authorList>
    </citation>
    <scope>NUCLEOTIDE SEQUENCE [LARGE SCALE GENOMIC DNA]</scope>
    <source>
        <tissue evidence="1">The whole plant</tissue>
    </source>
</reference>
<protein>
    <submittedName>
        <fullName evidence="1">Uncharacterized protein</fullName>
    </submittedName>
</protein>